<gene>
    <name evidence="2" type="ORF">ILUMI_22090</name>
</gene>
<sequence>MKEIDLEFGMKNQLSICQRCYNGESGQRYLICYRHKALTLNDPDSIPLPPSGITINIFPPEDKIVIDEDFGEEDNVVIENFSEAQLRAKAEYYISSDKENDGYELEENLSLSNFVTKNKKKPRSFEWEKVDIQNDFFSVWPDVQNNYNKTSNPVELFYKFVDDKIIDLLVAETNNYANGKNLKGDVFHDEIRTFIGVLLLIWFDPYQGKSDTLAAEYKDLGLGASVVLRYTNILLDIAGKVVPFYLFFGNYFTSLALINELTIKGIKATGTIRNNRTGNCPLISSKDLKKKDRGYFDYRCSREDNNIVKEEKKIGVNQPNHVRIYNDMGGVDRADQNMSLYRISIKAKEWYFPLIAHCLDMVYEWAYAETELEQEKAKKVAKDEMFKTSNGWFSPFKSRCNWHNIAESGEVASADKEAASLYPEKLTAIIEEGGYTSHTIFSVDETGP</sequence>
<evidence type="ECO:0000313" key="2">
    <source>
        <dbReference type="EMBL" id="KAF2884084.1"/>
    </source>
</evidence>
<dbReference type="Pfam" id="PF13843">
    <property type="entry name" value="DDE_Tnp_1_7"/>
    <property type="match status" value="1"/>
</dbReference>
<proteinExistence type="predicted"/>
<feature type="domain" description="PiggyBac transposable element-derived protein" evidence="1">
    <location>
        <begin position="200"/>
        <end position="301"/>
    </location>
</feature>
<comment type="caution">
    <text evidence="2">The sequence shown here is derived from an EMBL/GenBank/DDBJ whole genome shotgun (WGS) entry which is preliminary data.</text>
</comment>
<dbReference type="InterPro" id="IPR052638">
    <property type="entry name" value="PiggyBac_TE-derived"/>
</dbReference>
<dbReference type="AlphaFoldDB" id="A0A8K0G345"/>
<dbReference type="GO" id="GO:0043565">
    <property type="term" value="F:sequence-specific DNA binding"/>
    <property type="evidence" value="ECO:0007669"/>
    <property type="project" value="TreeGrafter"/>
</dbReference>
<name>A0A8K0G345_IGNLU</name>
<dbReference type="OrthoDB" id="6762366at2759"/>
<dbReference type="PANTHER" id="PTHR47055:SF3">
    <property type="entry name" value="PHORBOL-ESTER_DAG-TYPE DOMAIN-CONTAINING PROTEIN"/>
    <property type="match status" value="1"/>
</dbReference>
<protein>
    <recommendedName>
        <fullName evidence="1">PiggyBac transposable element-derived protein domain-containing protein</fullName>
    </recommendedName>
</protein>
<keyword evidence="3" id="KW-1185">Reference proteome</keyword>
<dbReference type="EMBL" id="VTPC01090226">
    <property type="protein sequence ID" value="KAF2884084.1"/>
    <property type="molecule type" value="Genomic_DNA"/>
</dbReference>
<evidence type="ECO:0000259" key="1">
    <source>
        <dbReference type="Pfam" id="PF13843"/>
    </source>
</evidence>
<accession>A0A8K0G345</accession>
<dbReference type="Proteomes" id="UP000801492">
    <property type="component" value="Unassembled WGS sequence"/>
</dbReference>
<dbReference type="PANTHER" id="PTHR47055">
    <property type="entry name" value="DDE_TNP_1_7 DOMAIN-CONTAINING PROTEIN"/>
    <property type="match status" value="1"/>
</dbReference>
<dbReference type="InterPro" id="IPR029526">
    <property type="entry name" value="PGBD"/>
</dbReference>
<evidence type="ECO:0000313" key="3">
    <source>
        <dbReference type="Proteomes" id="UP000801492"/>
    </source>
</evidence>
<organism evidence="2 3">
    <name type="scientific">Ignelater luminosus</name>
    <name type="common">Cucubano</name>
    <name type="synonym">Pyrophorus luminosus</name>
    <dbReference type="NCBI Taxonomy" id="2038154"/>
    <lineage>
        <taxon>Eukaryota</taxon>
        <taxon>Metazoa</taxon>
        <taxon>Ecdysozoa</taxon>
        <taxon>Arthropoda</taxon>
        <taxon>Hexapoda</taxon>
        <taxon>Insecta</taxon>
        <taxon>Pterygota</taxon>
        <taxon>Neoptera</taxon>
        <taxon>Endopterygota</taxon>
        <taxon>Coleoptera</taxon>
        <taxon>Polyphaga</taxon>
        <taxon>Elateriformia</taxon>
        <taxon>Elateroidea</taxon>
        <taxon>Elateridae</taxon>
        <taxon>Agrypninae</taxon>
        <taxon>Pyrophorini</taxon>
        <taxon>Ignelater</taxon>
    </lineage>
</organism>
<reference evidence="2" key="1">
    <citation type="submission" date="2019-08" db="EMBL/GenBank/DDBJ databases">
        <title>The genome of the North American firefly Photinus pyralis.</title>
        <authorList>
            <consortium name="Photinus pyralis genome working group"/>
            <person name="Fallon T.R."/>
            <person name="Sander Lower S.E."/>
            <person name="Weng J.-K."/>
        </authorList>
    </citation>
    <scope>NUCLEOTIDE SEQUENCE</scope>
    <source>
        <strain evidence="2">TRF0915ILg1</strain>
        <tissue evidence="2">Whole body</tissue>
    </source>
</reference>